<dbReference type="AlphaFoldDB" id="A0AAX3E5I5"/>
<dbReference type="GO" id="GO:0016740">
    <property type="term" value="F:transferase activity"/>
    <property type="evidence" value="ECO:0007669"/>
    <property type="project" value="UniProtKB-KW"/>
</dbReference>
<gene>
    <name evidence="1" type="ORF">KQX62_11175</name>
</gene>
<organism evidence="1 2">
    <name type="scientific">Rhodopseudomonas palustris</name>
    <dbReference type="NCBI Taxonomy" id="1076"/>
    <lineage>
        <taxon>Bacteria</taxon>
        <taxon>Pseudomonadati</taxon>
        <taxon>Pseudomonadota</taxon>
        <taxon>Alphaproteobacteria</taxon>
        <taxon>Hyphomicrobiales</taxon>
        <taxon>Nitrobacteraceae</taxon>
        <taxon>Rhodopseudomonas</taxon>
    </lineage>
</organism>
<proteinExistence type="predicted"/>
<dbReference type="RefSeq" id="WP_264076454.1">
    <property type="nucleotide sequence ID" value="NZ_CP076676.1"/>
</dbReference>
<evidence type="ECO:0000313" key="1">
    <source>
        <dbReference type="EMBL" id="UYO41811.1"/>
    </source>
</evidence>
<dbReference type="Proteomes" id="UP001163166">
    <property type="component" value="Chromosome"/>
</dbReference>
<protein>
    <submittedName>
        <fullName evidence="1">Nucleotidyl transferase AbiEii/AbiGii toxin family protein</fullName>
    </submittedName>
</protein>
<dbReference type="Pfam" id="PF08843">
    <property type="entry name" value="AbiEii"/>
    <property type="match status" value="1"/>
</dbReference>
<dbReference type="InterPro" id="IPR014942">
    <property type="entry name" value="AbiEii"/>
</dbReference>
<sequence>MPETFEPCLEVLPEAQQQIWPLLRFSPSLNFVLYGGTAVALYLGHRVSVDFDFFSSEPLDKHQLGAALDGLPNSDIVQEAKDTLVVRAAMPAGAVKLSFFGGLNCGRLAPPLLTADRVMLVASRQDLLATKLKAILDRAEPKDYRDIAALLASGESLPRSLAGFSKMFGRDPALPLRAIGFFEDGDLATVPEADRLVLRSARDAVSEIPEIALISGPLVAD</sequence>
<name>A0AAX3E5I5_RHOPL</name>
<keyword evidence="1" id="KW-0808">Transferase</keyword>
<accession>A0AAX3E5I5</accession>
<reference evidence="1" key="1">
    <citation type="journal article" date="2022" name="Biol. Control">
        <title>In silico genomic analysis of Rhodopseudomonas palustris strains revealed potential biocontrol agents and crop yield enhancers.</title>
        <authorList>
            <person name="Surachat K."/>
            <person name="Kantachote D."/>
            <person name="Deachamag P."/>
            <person name="Wonglapsuwan M."/>
        </authorList>
    </citation>
    <scope>NUCLEOTIDE SEQUENCE</scope>
    <source>
        <strain evidence="1">TLS06</strain>
    </source>
</reference>
<dbReference type="EMBL" id="CP076676">
    <property type="protein sequence ID" value="UYO41811.1"/>
    <property type="molecule type" value="Genomic_DNA"/>
</dbReference>
<evidence type="ECO:0000313" key="2">
    <source>
        <dbReference type="Proteomes" id="UP001163166"/>
    </source>
</evidence>